<gene>
    <name evidence="3" type="ORF">M0812_10065</name>
</gene>
<evidence type="ECO:0000313" key="3">
    <source>
        <dbReference type="EMBL" id="KAJ3444213.1"/>
    </source>
</evidence>
<comment type="caution">
    <text evidence="3">The sequence shown here is derived from an EMBL/GenBank/DDBJ whole genome shotgun (WGS) entry which is preliminary data.</text>
</comment>
<evidence type="ECO:0000313" key="4">
    <source>
        <dbReference type="Proteomes" id="UP001146793"/>
    </source>
</evidence>
<dbReference type="InterPro" id="IPR029062">
    <property type="entry name" value="Class_I_gatase-like"/>
</dbReference>
<dbReference type="InterPro" id="IPR051481">
    <property type="entry name" value="BTB-POZ/Galectin-3-binding"/>
</dbReference>
<dbReference type="Pfam" id="PF00651">
    <property type="entry name" value="BTB"/>
    <property type="match status" value="1"/>
</dbReference>
<name>A0AAV7ZUX5_9EUKA</name>
<dbReference type="SMART" id="SM00225">
    <property type="entry name" value="BTB"/>
    <property type="match status" value="1"/>
</dbReference>
<protein>
    <submittedName>
        <fullName evidence="3">Pep-cterm sorting domain-containing protein</fullName>
    </submittedName>
</protein>
<feature type="compositionally biased region" description="Basic and acidic residues" evidence="1">
    <location>
        <begin position="30"/>
        <end position="42"/>
    </location>
</feature>
<dbReference type="InterPro" id="IPR011333">
    <property type="entry name" value="SKP1/BTB/POZ_sf"/>
</dbReference>
<accession>A0AAV7ZUX5</accession>
<evidence type="ECO:0000256" key="1">
    <source>
        <dbReference type="SAM" id="MobiDB-lite"/>
    </source>
</evidence>
<dbReference type="Gene3D" id="1.25.40.420">
    <property type="match status" value="1"/>
</dbReference>
<feature type="region of interest" description="Disordered" evidence="1">
    <location>
        <begin position="1"/>
        <end position="42"/>
    </location>
</feature>
<dbReference type="Gene3D" id="3.30.710.10">
    <property type="entry name" value="Potassium Channel Kv1.1, Chain A"/>
    <property type="match status" value="1"/>
</dbReference>
<dbReference type="PANTHER" id="PTHR24410">
    <property type="entry name" value="HL07962P-RELATED"/>
    <property type="match status" value="1"/>
</dbReference>
<reference evidence="3" key="1">
    <citation type="submission" date="2022-08" db="EMBL/GenBank/DDBJ databases">
        <title>Novel sulphate-reducing endosymbionts in the free-living metamonad Anaeramoeba.</title>
        <authorList>
            <person name="Jerlstrom-Hultqvist J."/>
            <person name="Cepicka I."/>
            <person name="Gallot-Lavallee L."/>
            <person name="Salas-Leiva D."/>
            <person name="Curtis B.A."/>
            <person name="Zahonova K."/>
            <person name="Pipaliya S."/>
            <person name="Dacks J."/>
            <person name="Roger A.J."/>
        </authorList>
    </citation>
    <scope>NUCLEOTIDE SEQUENCE</scope>
    <source>
        <strain evidence="3">Busselton2</strain>
    </source>
</reference>
<feature type="compositionally biased region" description="Low complexity" evidence="1">
    <location>
        <begin position="14"/>
        <end position="29"/>
    </location>
</feature>
<sequence length="535" mass="61016">MDEDVHVDSEPESESGSGSESGNESQKGMQTKEKKTQKEKETISTLPTLLKGYVNNSDMSDLKFVVGKEKKVFYAHSLILSNSSTYWCNELKNKKSPKNSKGSQIIKLKETNKKVFKCFLEYIYTREINVAEDVIYSLYELAKDYNLNCLEGLLEHQFELLLTNDNALRHYCNTFKQVFSKWHAITLRYLESNSKELLKDKTCFIGYDFHTVYEILSLPSLRVPEILLFRSLLRWGKNEMTKQSFTVPLKRIIDELLPLIRLQLLSFEQLEEVSKTSLVDPKILLDHTLALAKSEQLKSVVFTRAGPRPNDLKVLILGWARGGIERMEDLKRSFQYGEIHQVEIMDIRNEIPELSTLKLYDVIVLRSANIDELIFSIELGNRLADFVDTGRGLIVFSINALTNNENCQIKGRIVTDNYVPLGIGERGTINLGQMGNFDDPNHQILKNVTTFKTKEYAHIVDRHINGGNLIASWISGEPFITEKRRSTDSGIVVVFNTHSTSTRVTNGCGKAWLKETDGDKLFSNAAIYVGLDRFK</sequence>
<dbReference type="EMBL" id="JANTQA010000023">
    <property type="protein sequence ID" value="KAJ3444213.1"/>
    <property type="molecule type" value="Genomic_DNA"/>
</dbReference>
<dbReference type="Proteomes" id="UP001146793">
    <property type="component" value="Unassembled WGS sequence"/>
</dbReference>
<organism evidence="3 4">
    <name type="scientific">Anaeramoeba flamelloides</name>
    <dbReference type="NCBI Taxonomy" id="1746091"/>
    <lineage>
        <taxon>Eukaryota</taxon>
        <taxon>Metamonada</taxon>
        <taxon>Anaeramoebidae</taxon>
        <taxon>Anaeramoeba</taxon>
    </lineage>
</organism>
<feature type="domain" description="BTB" evidence="2">
    <location>
        <begin position="60"/>
        <end position="132"/>
    </location>
</feature>
<evidence type="ECO:0000259" key="2">
    <source>
        <dbReference type="PROSITE" id="PS50097"/>
    </source>
</evidence>
<dbReference type="InterPro" id="IPR000210">
    <property type="entry name" value="BTB/POZ_dom"/>
</dbReference>
<dbReference type="PANTHER" id="PTHR24410:SF23">
    <property type="entry name" value="BTB DOMAIN-CONTAINING PROTEIN-RELATED"/>
    <property type="match status" value="1"/>
</dbReference>
<dbReference type="SUPFAM" id="SSF52317">
    <property type="entry name" value="Class I glutamine amidotransferase-like"/>
    <property type="match status" value="1"/>
</dbReference>
<dbReference type="SUPFAM" id="SSF54695">
    <property type="entry name" value="POZ domain"/>
    <property type="match status" value="1"/>
</dbReference>
<proteinExistence type="predicted"/>
<dbReference type="CDD" id="cd18186">
    <property type="entry name" value="BTB_POZ_ZBTB_KLHL-like"/>
    <property type="match status" value="1"/>
</dbReference>
<dbReference type="PROSITE" id="PS50097">
    <property type="entry name" value="BTB"/>
    <property type="match status" value="1"/>
</dbReference>
<dbReference type="AlphaFoldDB" id="A0AAV7ZUX5"/>